<evidence type="ECO:0000256" key="2">
    <source>
        <dbReference type="ARBA" id="ARBA00022553"/>
    </source>
</evidence>
<feature type="region of interest" description="Disordered" evidence="4">
    <location>
        <begin position="125"/>
        <end position="232"/>
    </location>
</feature>
<feature type="non-terminal residue" evidence="5">
    <location>
        <position position="656"/>
    </location>
</feature>
<evidence type="ECO:0000256" key="4">
    <source>
        <dbReference type="SAM" id="MobiDB-lite"/>
    </source>
</evidence>
<gene>
    <name evidence="5" type="ORF">JKP88DRAFT_307834</name>
</gene>
<feature type="compositionally biased region" description="Basic and acidic residues" evidence="4">
    <location>
        <begin position="132"/>
        <end position="145"/>
    </location>
</feature>
<feature type="compositionally biased region" description="Low complexity" evidence="4">
    <location>
        <begin position="350"/>
        <end position="368"/>
    </location>
</feature>
<evidence type="ECO:0000313" key="6">
    <source>
        <dbReference type="Proteomes" id="UP000664859"/>
    </source>
</evidence>
<name>A0A835Z4Q6_9STRA</name>
<feature type="compositionally biased region" description="Basic and acidic residues" evidence="4">
    <location>
        <begin position="155"/>
        <end position="174"/>
    </location>
</feature>
<dbReference type="AlphaFoldDB" id="A0A835Z4Q6"/>
<dbReference type="GO" id="GO:0006364">
    <property type="term" value="P:rRNA processing"/>
    <property type="evidence" value="ECO:0007669"/>
    <property type="project" value="InterPro"/>
</dbReference>
<accession>A0A835Z4Q6</accession>
<evidence type="ECO:0000313" key="5">
    <source>
        <dbReference type="EMBL" id="KAG5187206.1"/>
    </source>
</evidence>
<dbReference type="Proteomes" id="UP000664859">
    <property type="component" value="Unassembled WGS sequence"/>
</dbReference>
<dbReference type="EMBL" id="JAFCMP010000092">
    <property type="protein sequence ID" value="KAG5187206.1"/>
    <property type="molecule type" value="Genomic_DNA"/>
</dbReference>
<comment type="subcellular location">
    <subcellularLocation>
        <location evidence="1">Nucleus</location>
        <location evidence="1">Nucleolus</location>
    </subcellularLocation>
</comment>
<protein>
    <submittedName>
        <fullName evidence="5">Small-subunit processome</fullName>
    </submittedName>
</protein>
<dbReference type="Pfam" id="PF04615">
    <property type="entry name" value="Utp14"/>
    <property type="match status" value="1"/>
</dbReference>
<feature type="compositionally biased region" description="Basic and acidic residues" evidence="4">
    <location>
        <begin position="612"/>
        <end position="631"/>
    </location>
</feature>
<reference evidence="5" key="1">
    <citation type="submission" date="2021-02" db="EMBL/GenBank/DDBJ databases">
        <title>First Annotated Genome of the Yellow-green Alga Tribonema minus.</title>
        <authorList>
            <person name="Mahan K.M."/>
        </authorList>
    </citation>
    <scope>NUCLEOTIDE SEQUENCE</scope>
    <source>
        <strain evidence="5">UTEX B ZZ1240</strain>
    </source>
</reference>
<feature type="region of interest" description="Disordered" evidence="4">
    <location>
        <begin position="436"/>
        <end position="545"/>
    </location>
</feature>
<keyword evidence="6" id="KW-1185">Reference proteome</keyword>
<feature type="region of interest" description="Disordered" evidence="4">
    <location>
        <begin position="336"/>
        <end position="368"/>
    </location>
</feature>
<dbReference type="PANTHER" id="PTHR14150">
    <property type="entry name" value="U3 SMALL NUCLEOLAR RNA-ASSOCIATED PROTEIN 14"/>
    <property type="match status" value="1"/>
</dbReference>
<feature type="compositionally biased region" description="Low complexity" evidence="4">
    <location>
        <begin position="457"/>
        <end position="466"/>
    </location>
</feature>
<dbReference type="InterPro" id="IPR006709">
    <property type="entry name" value="SSU_processome_Utp14"/>
</dbReference>
<dbReference type="OrthoDB" id="277439at2759"/>
<evidence type="ECO:0000256" key="3">
    <source>
        <dbReference type="ARBA" id="ARBA00023242"/>
    </source>
</evidence>
<proteinExistence type="predicted"/>
<dbReference type="PANTHER" id="PTHR14150:SF12">
    <property type="entry name" value="U3 SMALL NUCLEOLAR RNA-ASSOCIATED PROTEIN 14 HOMOLOG A"/>
    <property type="match status" value="1"/>
</dbReference>
<keyword evidence="3" id="KW-0539">Nucleus</keyword>
<dbReference type="GO" id="GO:0032040">
    <property type="term" value="C:small-subunit processome"/>
    <property type="evidence" value="ECO:0007669"/>
    <property type="project" value="InterPro"/>
</dbReference>
<feature type="compositionally biased region" description="Acidic residues" evidence="4">
    <location>
        <begin position="337"/>
        <end position="347"/>
    </location>
</feature>
<sequence>MRKQTWRQDYRCVFDETVQEETRAEVQDFSTKRTAVLSNADLAISKFKPQDGMEAEIAAMLTGSGSADTKAMAEAEEKSLAAKHFTPEEVASRQAELQRMRALLFYHERKRHQINKIKSKLYHKIRKKKRVRDSEAERERLHELDPQAAQEQEEREARQRAEERMTLRHKDTSRWVKGAMRRGAADEHTKAAVTEQLALSKELRQRQERVGSSDESSDDGADSDNGTGTRRKRLLGAADTAALLSRGATDANVFHLPQHKPCSEPMQVDSHRRKRLMGAADRAALLSIGDAAADVDLARSDKGLFQMAFMKRGVEKQAAAARQQREELLKELAQAEGDSDFGGSEDETAARASTAQQQQAKKPTAAESARHAAAVAAALSKGSLQVASVSMDGRMATSVSGAITVNLGNDGTDAAHEDDTLLEALNESMGTVLRRRSRLTTLGCQSQRRREQRPSSRRSSSCSSQSRRMKAAENARAESTSSRMVHQKFPRMARSLPAPFRSSRRSQRTTPASAESLAQEGQKGKRKRGQREGGEGEVDVGGDGEGVLELSQQELIERAFAAPDLEEEFKAGKEAMADLEAQRAHPQKETAKAGWGSWAGMGARPAQPSKRALAEAEKAKLEAEKAKKARSDASLPTVIINQKRHKASANLKIAQV</sequence>
<evidence type="ECO:0000256" key="1">
    <source>
        <dbReference type="ARBA" id="ARBA00004604"/>
    </source>
</evidence>
<feature type="compositionally biased region" description="Basic and acidic residues" evidence="4">
    <location>
        <begin position="201"/>
        <end position="212"/>
    </location>
</feature>
<feature type="region of interest" description="Disordered" evidence="4">
    <location>
        <begin position="580"/>
        <end position="632"/>
    </location>
</feature>
<organism evidence="5 6">
    <name type="scientific">Tribonema minus</name>
    <dbReference type="NCBI Taxonomy" id="303371"/>
    <lineage>
        <taxon>Eukaryota</taxon>
        <taxon>Sar</taxon>
        <taxon>Stramenopiles</taxon>
        <taxon>Ochrophyta</taxon>
        <taxon>PX clade</taxon>
        <taxon>Xanthophyceae</taxon>
        <taxon>Tribonematales</taxon>
        <taxon>Tribonemataceae</taxon>
        <taxon>Tribonema</taxon>
    </lineage>
</organism>
<feature type="compositionally biased region" description="Basic and acidic residues" evidence="4">
    <location>
        <begin position="580"/>
        <end position="591"/>
    </location>
</feature>
<comment type="caution">
    <text evidence="5">The sequence shown here is derived from an EMBL/GenBank/DDBJ whole genome shotgun (WGS) entry which is preliminary data.</text>
</comment>
<keyword evidence="2" id="KW-0597">Phosphoprotein</keyword>